<evidence type="ECO:0000313" key="3">
    <source>
        <dbReference type="Proteomes" id="UP000634136"/>
    </source>
</evidence>
<proteinExistence type="predicted"/>
<accession>A0A834TM42</accession>
<evidence type="ECO:0000313" key="2">
    <source>
        <dbReference type="EMBL" id="KAF7824798.1"/>
    </source>
</evidence>
<dbReference type="EMBL" id="JAAIUW010000007">
    <property type="protein sequence ID" value="KAF7824798.1"/>
    <property type="molecule type" value="Genomic_DNA"/>
</dbReference>
<gene>
    <name evidence="2" type="ORF">G2W53_022942</name>
</gene>
<dbReference type="Proteomes" id="UP000634136">
    <property type="component" value="Unassembled WGS sequence"/>
</dbReference>
<organism evidence="2 3">
    <name type="scientific">Senna tora</name>
    <dbReference type="NCBI Taxonomy" id="362788"/>
    <lineage>
        <taxon>Eukaryota</taxon>
        <taxon>Viridiplantae</taxon>
        <taxon>Streptophyta</taxon>
        <taxon>Embryophyta</taxon>
        <taxon>Tracheophyta</taxon>
        <taxon>Spermatophyta</taxon>
        <taxon>Magnoliopsida</taxon>
        <taxon>eudicotyledons</taxon>
        <taxon>Gunneridae</taxon>
        <taxon>Pentapetalae</taxon>
        <taxon>rosids</taxon>
        <taxon>fabids</taxon>
        <taxon>Fabales</taxon>
        <taxon>Fabaceae</taxon>
        <taxon>Caesalpinioideae</taxon>
        <taxon>Cassia clade</taxon>
        <taxon>Senna</taxon>
    </lineage>
</organism>
<name>A0A834TM42_9FABA</name>
<dbReference type="OrthoDB" id="1620396at2759"/>
<dbReference type="AlphaFoldDB" id="A0A834TM42"/>
<feature type="compositionally biased region" description="Polar residues" evidence="1">
    <location>
        <begin position="143"/>
        <end position="152"/>
    </location>
</feature>
<reference evidence="2" key="1">
    <citation type="submission" date="2020-09" db="EMBL/GenBank/DDBJ databases">
        <title>Genome-Enabled Discovery of Anthraquinone Biosynthesis in Senna tora.</title>
        <authorList>
            <person name="Kang S.-H."/>
            <person name="Pandey R.P."/>
            <person name="Lee C.-M."/>
            <person name="Sim J.-S."/>
            <person name="Jeong J.-T."/>
            <person name="Choi B.-S."/>
            <person name="Jung M."/>
            <person name="Ginzburg D."/>
            <person name="Zhao K."/>
            <person name="Won S.Y."/>
            <person name="Oh T.-J."/>
            <person name="Yu Y."/>
            <person name="Kim N.-H."/>
            <person name="Lee O.R."/>
            <person name="Lee T.-H."/>
            <person name="Bashyal P."/>
            <person name="Kim T.-S."/>
            <person name="Lee W.-H."/>
            <person name="Kawkins C."/>
            <person name="Kim C.-K."/>
            <person name="Kim J.S."/>
            <person name="Ahn B.O."/>
            <person name="Rhee S.Y."/>
            <person name="Sohng J.K."/>
        </authorList>
    </citation>
    <scope>NUCLEOTIDE SEQUENCE</scope>
    <source>
        <tissue evidence="2">Leaf</tissue>
    </source>
</reference>
<dbReference type="Pfam" id="PF09713">
    <property type="entry name" value="A_thal_3526"/>
    <property type="match status" value="1"/>
</dbReference>
<protein>
    <submittedName>
        <fullName evidence="2">Uncharacterized protein</fullName>
    </submittedName>
</protein>
<dbReference type="InterPro" id="IPR006476">
    <property type="entry name" value="CHP01589_pln"/>
</dbReference>
<feature type="compositionally biased region" description="Polar residues" evidence="1">
    <location>
        <begin position="123"/>
        <end position="135"/>
    </location>
</feature>
<dbReference type="PANTHER" id="PTHR31871">
    <property type="entry name" value="OS02G0137100 PROTEIN"/>
    <property type="match status" value="1"/>
</dbReference>
<comment type="caution">
    <text evidence="2">The sequence shown here is derived from an EMBL/GenBank/DDBJ whole genome shotgun (WGS) entry which is preliminary data.</text>
</comment>
<keyword evidence="3" id="KW-1185">Reference proteome</keyword>
<dbReference type="NCBIfam" id="TIGR01589">
    <property type="entry name" value="A_thal_3526"/>
    <property type="match status" value="1"/>
</dbReference>
<sequence length="263" mass="29109">MKNFQSKEEIVSSHIEQANNHLNDATAAYSTPVSASSNGQLYNHINDATAAYSTPVSASRNGQLYNHINDATAAYSTPVSASSNGQLYNHINDATAAYSTPVSASSNGQLYNHINDATAAYSTPVSASRNGQSTHHINDPTAAYSSPVSASSNGSKRVSRLDIALVHSLIEGCLQSHMDKEETAKRLFTWAKIDTRFTTLVWEKLEEENAEFFREYHRRLKLKRQIERFNELVAVLSDEAFYDSKGNNLLTYLWDTLCYSSLP</sequence>
<evidence type="ECO:0000256" key="1">
    <source>
        <dbReference type="SAM" id="MobiDB-lite"/>
    </source>
</evidence>
<feature type="region of interest" description="Disordered" evidence="1">
    <location>
        <begin position="123"/>
        <end position="152"/>
    </location>
</feature>
<dbReference type="PANTHER" id="PTHR31871:SF47">
    <property type="entry name" value="ANGIOTENSIN-CONVERTING ENZYME 2"/>
    <property type="match status" value="1"/>
</dbReference>